<name>A0A1M6D7B6_9FIRM</name>
<reference evidence="3" key="1">
    <citation type="submission" date="2016-11" db="EMBL/GenBank/DDBJ databases">
        <authorList>
            <person name="Varghese N."/>
            <person name="Submissions S."/>
        </authorList>
    </citation>
    <scope>NUCLEOTIDE SEQUENCE [LARGE SCALE GENOMIC DNA]</scope>
    <source>
        <strain evidence="3">DSM 17957</strain>
    </source>
</reference>
<proteinExistence type="predicted"/>
<dbReference type="OrthoDB" id="1707350at2"/>
<dbReference type="STRING" id="1121919.SAMN02745975_00402"/>
<dbReference type="EMBL" id="FQZV01000005">
    <property type="protein sequence ID" value="SHI69031.1"/>
    <property type="molecule type" value="Genomic_DNA"/>
</dbReference>
<evidence type="ECO:0000256" key="1">
    <source>
        <dbReference type="SAM" id="Coils"/>
    </source>
</evidence>
<accession>A0A1M6D7B6</accession>
<dbReference type="AlphaFoldDB" id="A0A1M6D7B6"/>
<evidence type="ECO:0000313" key="3">
    <source>
        <dbReference type="Proteomes" id="UP000184536"/>
    </source>
</evidence>
<protein>
    <submittedName>
        <fullName evidence="2">Uncharacterized protein</fullName>
    </submittedName>
</protein>
<organism evidence="2 3">
    <name type="scientific">Geosporobacter subterraneus DSM 17957</name>
    <dbReference type="NCBI Taxonomy" id="1121919"/>
    <lineage>
        <taxon>Bacteria</taxon>
        <taxon>Bacillati</taxon>
        <taxon>Bacillota</taxon>
        <taxon>Clostridia</taxon>
        <taxon>Peptostreptococcales</taxon>
        <taxon>Thermotaleaceae</taxon>
        <taxon>Geosporobacter</taxon>
    </lineage>
</organism>
<keyword evidence="1" id="KW-0175">Coiled coil</keyword>
<gene>
    <name evidence="2" type="ORF">SAMN02745975_00402</name>
</gene>
<dbReference type="RefSeq" id="WP_110939696.1">
    <property type="nucleotide sequence ID" value="NZ_FQZV01000005.1"/>
</dbReference>
<feature type="coiled-coil region" evidence="1">
    <location>
        <begin position="89"/>
        <end position="126"/>
    </location>
</feature>
<evidence type="ECO:0000313" key="2">
    <source>
        <dbReference type="EMBL" id="SHI69031.1"/>
    </source>
</evidence>
<sequence>MIKDITLEEHIIRRKRIPILIESKEWRNLFEENSTKQMRKISKELEAMISEEKSAAQLLRNCQRQKKIFMERILRLSDEVNSGDNPVALEQLEATKRGIIDINQQMEELQFKLDTLPKEIDRLNLELLKETVGIAYEDIRISGQKLPKLTEEILQLRQSLTEKWEEKIQTETRVQELYSYLHNTLGHEETDKLDKQFL</sequence>
<dbReference type="Proteomes" id="UP000184536">
    <property type="component" value="Unassembled WGS sequence"/>
</dbReference>
<keyword evidence="3" id="KW-1185">Reference proteome</keyword>